<dbReference type="AlphaFoldDB" id="A0A2S9XZT8"/>
<dbReference type="InterPro" id="IPR016039">
    <property type="entry name" value="Thiolase-like"/>
</dbReference>
<name>A0A2S9XZT8_9BACT</name>
<reference evidence="4 5" key="1">
    <citation type="submission" date="2018-03" db="EMBL/GenBank/DDBJ databases">
        <title>Draft Genome Sequences of the Obligatory Marine Myxobacteria Enhygromyxa salina SWB005.</title>
        <authorList>
            <person name="Poehlein A."/>
            <person name="Moghaddam J.A."/>
            <person name="Harms H."/>
            <person name="Alanjari M."/>
            <person name="Koenig G.M."/>
            <person name="Daniel R."/>
            <person name="Schaeberle T.F."/>
        </authorList>
    </citation>
    <scope>NUCLEOTIDE SEQUENCE [LARGE SCALE GENOMIC DNA]</scope>
    <source>
        <strain evidence="4 5">SWB005</strain>
    </source>
</reference>
<evidence type="ECO:0000256" key="2">
    <source>
        <dbReference type="ARBA" id="ARBA00023315"/>
    </source>
</evidence>
<evidence type="ECO:0000313" key="5">
    <source>
        <dbReference type="Proteomes" id="UP000237968"/>
    </source>
</evidence>
<dbReference type="GO" id="GO:0033818">
    <property type="term" value="F:beta-ketoacyl-acyl-carrier-protein synthase III activity"/>
    <property type="evidence" value="ECO:0007669"/>
    <property type="project" value="UniProtKB-EC"/>
</dbReference>
<dbReference type="Proteomes" id="UP000237968">
    <property type="component" value="Unassembled WGS sequence"/>
</dbReference>
<keyword evidence="2 4" id="KW-0012">Acyltransferase</keyword>
<evidence type="ECO:0000313" key="4">
    <source>
        <dbReference type="EMBL" id="PRP98271.1"/>
    </source>
</evidence>
<dbReference type="NCBIfam" id="NF006720">
    <property type="entry name" value="PRK09258.1"/>
    <property type="match status" value="1"/>
</dbReference>
<dbReference type="RefSeq" id="WP_106392375.1">
    <property type="nucleotide sequence ID" value="NZ_PVNK01000146.1"/>
</dbReference>
<evidence type="ECO:0000256" key="1">
    <source>
        <dbReference type="ARBA" id="ARBA00022679"/>
    </source>
</evidence>
<dbReference type="InterPro" id="IPR013747">
    <property type="entry name" value="ACP_syn_III_C"/>
</dbReference>
<comment type="caution">
    <text evidence="4">The sequence shown here is derived from an EMBL/GenBank/DDBJ whole genome shotgun (WGS) entry which is preliminary data.</text>
</comment>
<proteinExistence type="predicted"/>
<dbReference type="PANTHER" id="PTHR34069">
    <property type="entry name" value="3-OXOACYL-[ACYL-CARRIER-PROTEIN] SYNTHASE 3"/>
    <property type="match status" value="1"/>
</dbReference>
<organism evidence="4 5">
    <name type="scientific">Enhygromyxa salina</name>
    <dbReference type="NCBI Taxonomy" id="215803"/>
    <lineage>
        <taxon>Bacteria</taxon>
        <taxon>Pseudomonadati</taxon>
        <taxon>Myxococcota</taxon>
        <taxon>Polyangia</taxon>
        <taxon>Nannocystales</taxon>
        <taxon>Nannocystaceae</taxon>
        <taxon>Enhygromyxa</taxon>
    </lineage>
</organism>
<keyword evidence="1 4" id="KW-0808">Transferase</keyword>
<dbReference type="EMBL" id="PVNK01000146">
    <property type="protein sequence ID" value="PRP98271.1"/>
    <property type="molecule type" value="Genomic_DNA"/>
</dbReference>
<dbReference type="SUPFAM" id="SSF53901">
    <property type="entry name" value="Thiolase-like"/>
    <property type="match status" value="1"/>
</dbReference>
<dbReference type="EC" id="2.3.1.180" evidence="4"/>
<dbReference type="PANTHER" id="PTHR34069:SF3">
    <property type="entry name" value="ACYL-COA:ACYL-COA ALKYLTRANSFERASE"/>
    <property type="match status" value="1"/>
</dbReference>
<keyword evidence="5" id="KW-1185">Reference proteome</keyword>
<dbReference type="GO" id="GO:0044550">
    <property type="term" value="P:secondary metabolite biosynthetic process"/>
    <property type="evidence" value="ECO:0007669"/>
    <property type="project" value="TreeGrafter"/>
</dbReference>
<gene>
    <name evidence="4" type="primary">fabH_2</name>
    <name evidence="4" type="ORF">ENSA5_30030</name>
</gene>
<dbReference type="OrthoDB" id="9788274at2"/>
<feature type="domain" description="Beta-ketoacyl-[acyl-carrier-protein] synthase III C-terminal" evidence="3">
    <location>
        <begin position="252"/>
        <end position="335"/>
    </location>
</feature>
<accession>A0A2S9XZT8</accession>
<dbReference type="Pfam" id="PF08541">
    <property type="entry name" value="ACP_syn_III_C"/>
    <property type="match status" value="1"/>
</dbReference>
<protein>
    <submittedName>
        <fullName evidence="4">3-oxoacyl-[acyl-carrier-protein] synthase 3</fullName>
        <ecNumber evidence="4">2.3.1.180</ecNumber>
    </submittedName>
</protein>
<evidence type="ECO:0000259" key="3">
    <source>
        <dbReference type="Pfam" id="PF08541"/>
    </source>
</evidence>
<dbReference type="Gene3D" id="3.40.47.10">
    <property type="match status" value="2"/>
</dbReference>
<sequence length="338" mass="35851">MRFDNVSICAVAHVDAPHRVTSAELEGRLAGTMKRLRVPKGLLEGLSGITARRMWTAGTKPSDAATLAAERAIAAADIDPQRLGILINTSVCRDYVEPSTACLVHAKLGLAPGCINFDVGNACLGFLNGMEIIGNMIERGQVDYGIVVDGEDSRFVVDKTIERLSAASVEQPAFWANFATLTLGSAGVAMILARADLVKDGHRFLGGVTVAATEHSDLCRGQVDRMETNSGDLLSSGLSLARRAWEAAGRELGWTPGVLDEYVIHQVSKVHTDKLRAAFEIGADKLLATYPEYGNVGPAGVPLVLSKAAELGRLARGDRVALMGIGSGLNCAMAEIVW</sequence>